<dbReference type="PANTHER" id="PTHR38096:SF1">
    <property type="entry name" value="ENTEROBACTIN SYNTHASE COMPONENT D"/>
    <property type="match status" value="1"/>
</dbReference>
<name>A0ABT2E6T4_9ENTR</name>
<protein>
    <recommendedName>
        <fullName evidence="5">Enterobactin synthase component D</fullName>
    </recommendedName>
    <alternativeName>
        <fullName evidence="8">4'-phosphopantetheinyl transferase EntD</fullName>
    </alternativeName>
    <alternativeName>
        <fullName evidence="9">Enterochelin synthase D</fullName>
    </alternativeName>
</protein>
<dbReference type="EMBL" id="JALIGE010000076">
    <property type="protein sequence ID" value="MCS2163599.1"/>
    <property type="molecule type" value="Genomic_DNA"/>
</dbReference>
<evidence type="ECO:0000256" key="10">
    <source>
        <dbReference type="ARBA" id="ARBA00049176"/>
    </source>
</evidence>
<evidence type="ECO:0000256" key="2">
    <source>
        <dbReference type="ARBA" id="ARBA00004993"/>
    </source>
</evidence>
<feature type="domain" description="4'-phosphopantetheinyl transferase N-terminal" evidence="13">
    <location>
        <begin position="40"/>
        <end position="100"/>
    </location>
</feature>
<organism evidence="14 15">
    <name type="scientific">Scandinavium hiltneri</name>
    <dbReference type="NCBI Taxonomy" id="2926519"/>
    <lineage>
        <taxon>Bacteria</taxon>
        <taxon>Pseudomonadati</taxon>
        <taxon>Pseudomonadota</taxon>
        <taxon>Gammaproteobacteria</taxon>
        <taxon>Enterobacterales</taxon>
        <taxon>Enterobacteriaceae</taxon>
        <taxon>Scandinavium</taxon>
    </lineage>
</organism>
<comment type="subunit">
    <text evidence="4">EntB, EntD, EntE, and EntF form a multienzyme complex called enterobactin synthase.</text>
</comment>
<evidence type="ECO:0000313" key="14">
    <source>
        <dbReference type="EMBL" id="MCS2163599.1"/>
    </source>
</evidence>
<evidence type="ECO:0000256" key="6">
    <source>
        <dbReference type="ARBA" id="ARBA00022679"/>
    </source>
</evidence>
<gene>
    <name evidence="14" type="primary">entD</name>
    <name evidence="14" type="ORF">MUU47_21235</name>
</gene>
<evidence type="ECO:0000259" key="12">
    <source>
        <dbReference type="Pfam" id="PF01648"/>
    </source>
</evidence>
<accession>A0ABT2E6T4</accession>
<evidence type="ECO:0000256" key="9">
    <source>
        <dbReference type="ARBA" id="ARBA00031996"/>
    </source>
</evidence>
<evidence type="ECO:0000313" key="15">
    <source>
        <dbReference type="Proteomes" id="UP001205357"/>
    </source>
</evidence>
<evidence type="ECO:0000256" key="4">
    <source>
        <dbReference type="ARBA" id="ARBA00011503"/>
    </source>
</evidence>
<keyword evidence="7" id="KW-0259">Enterobactin biosynthesis</keyword>
<comment type="pathway">
    <text evidence="2">Siderophore biosynthesis; enterobactin biosynthesis.</text>
</comment>
<comment type="similarity">
    <text evidence="3">Belongs to the P-Pant transferase superfamily. EntD family.</text>
</comment>
<proteinExistence type="inferred from homology"/>
<dbReference type="Gene3D" id="3.90.470.20">
    <property type="entry name" value="4'-phosphopantetheinyl transferase domain"/>
    <property type="match status" value="1"/>
</dbReference>
<evidence type="ECO:0000256" key="1">
    <source>
        <dbReference type="ARBA" id="ARBA00003937"/>
    </source>
</evidence>
<dbReference type="PANTHER" id="PTHR38096">
    <property type="entry name" value="ENTEROBACTIN SYNTHASE COMPONENT D"/>
    <property type="match status" value="1"/>
</dbReference>
<comment type="caution">
    <text evidence="14">The sequence shown here is derived from an EMBL/GenBank/DDBJ whole genome shotgun (WGS) entry which is preliminary data.</text>
</comment>
<dbReference type="GO" id="GO:0047527">
    <property type="term" value="F:2,3-dihydroxybenzoate-serine ligase activity"/>
    <property type="evidence" value="ECO:0007669"/>
    <property type="project" value="UniProtKB-EC"/>
</dbReference>
<keyword evidence="14" id="KW-0436">Ligase</keyword>
<dbReference type="Pfam" id="PF17837">
    <property type="entry name" value="4PPT_N"/>
    <property type="match status" value="1"/>
</dbReference>
<dbReference type="InterPro" id="IPR041354">
    <property type="entry name" value="4PPT_N"/>
</dbReference>
<evidence type="ECO:0000256" key="5">
    <source>
        <dbReference type="ARBA" id="ARBA00019087"/>
    </source>
</evidence>
<evidence type="ECO:0000259" key="13">
    <source>
        <dbReference type="Pfam" id="PF17837"/>
    </source>
</evidence>
<dbReference type="Pfam" id="PF01648">
    <property type="entry name" value="ACPS"/>
    <property type="match status" value="1"/>
</dbReference>
<sequence>MKTELSTFSLGGYTLHRIDFDPATFTDADLLWLPHHAQLLPAGKKRKAEHLAGRLAAFYALQQHGLRYIPAIGDNRQPLWPNGWHGSISHSGTTALAVVSREPVGVDLETVCRTEVCEEIADSIISPEEHTLLKNSGLPFPLALTLAFSAKESVYKALSFATNNLPSFTAAHLVAINRQHITLQLTAAFSPALAGRICRVAWLQINNQLVTLLAKTLQSA</sequence>
<dbReference type="SUPFAM" id="SSF56214">
    <property type="entry name" value="4'-phosphopantetheinyl transferase"/>
    <property type="match status" value="1"/>
</dbReference>
<dbReference type="PRINTS" id="PR01399">
    <property type="entry name" value="ENTSNTHTASED"/>
</dbReference>
<comment type="function">
    <text evidence="1">Involved in the biosynthesis of the siderophore enterobactin (enterochelin), which is a macrocyclic trimeric lactone of N-(2,3-dihydroxybenzoyl)-serine. The serine trilactone serves as a scaffolding for the three catechol functionalities that provide hexadentate coordination for the tightly ligated iron(2+) atoms. Plays an essential role in the assembly of the enterobactin by catalyzing the transfer of the 4'-phosphopantetheine (Ppant) moiety from coenzyme A to the apo-domains of both EntB (ArCP domain) and EntF (PCP domain) to yield their holo-forms which make them competent for the activation of 2,3-dihydroxybenzoate (DHB) and L-serine, respectively.</text>
</comment>
<comment type="catalytic activity">
    <reaction evidence="10">
        <text>apo-[aryl-carrier protein] + CoA = holo-[aryl-carrier protein] + adenosine 3',5'-bisphosphate + H(+)</text>
        <dbReference type="Rhea" id="RHEA:48404"/>
        <dbReference type="Rhea" id="RHEA-COMP:15903"/>
        <dbReference type="Rhea" id="RHEA-COMP:17557"/>
        <dbReference type="ChEBI" id="CHEBI:15378"/>
        <dbReference type="ChEBI" id="CHEBI:29999"/>
        <dbReference type="ChEBI" id="CHEBI:57287"/>
        <dbReference type="ChEBI" id="CHEBI:58343"/>
        <dbReference type="ChEBI" id="CHEBI:64479"/>
    </reaction>
</comment>
<dbReference type="RefSeq" id="WP_258990128.1">
    <property type="nucleotide sequence ID" value="NZ_JALIGE010000076.1"/>
</dbReference>
<dbReference type="InterPro" id="IPR003542">
    <property type="entry name" value="Enbac_synth_compD-like"/>
</dbReference>
<evidence type="ECO:0000256" key="8">
    <source>
        <dbReference type="ARBA" id="ARBA00029894"/>
    </source>
</evidence>
<dbReference type="InterPro" id="IPR037143">
    <property type="entry name" value="4-PPantetheinyl_Trfase_dom_sf"/>
</dbReference>
<comment type="catalytic activity">
    <reaction evidence="11">
        <text>apo-[peptidyl-carrier protein] + CoA = holo-[peptidyl-carrier protein] + adenosine 3',5'-bisphosphate + H(+)</text>
        <dbReference type="Rhea" id="RHEA:46228"/>
        <dbReference type="Rhea" id="RHEA-COMP:11479"/>
        <dbReference type="Rhea" id="RHEA-COMP:11480"/>
        <dbReference type="ChEBI" id="CHEBI:15378"/>
        <dbReference type="ChEBI" id="CHEBI:29999"/>
        <dbReference type="ChEBI" id="CHEBI:57287"/>
        <dbReference type="ChEBI" id="CHEBI:58343"/>
        <dbReference type="ChEBI" id="CHEBI:64479"/>
    </reaction>
</comment>
<evidence type="ECO:0000256" key="3">
    <source>
        <dbReference type="ARBA" id="ARBA00008342"/>
    </source>
</evidence>
<reference evidence="14 15" key="1">
    <citation type="submission" date="2022-04" db="EMBL/GenBank/DDBJ databases">
        <title>Proposal of a three novel species of Scandinavium, Scandinavium hiltneri, Scandinavium manionii, Scandinavium tedordense.</title>
        <authorList>
            <person name="Maddock D.W."/>
            <person name="Brady C.L."/>
            <person name="Denman S."/>
            <person name="Arnold D."/>
        </authorList>
    </citation>
    <scope>NUCLEOTIDE SEQUENCE [LARGE SCALE GENOMIC DNA]</scope>
    <source>
        <strain evidence="14 15">H11S7</strain>
    </source>
</reference>
<evidence type="ECO:0000256" key="7">
    <source>
        <dbReference type="ARBA" id="ARBA00023191"/>
    </source>
</evidence>
<dbReference type="InterPro" id="IPR008278">
    <property type="entry name" value="4-PPantetheinyl_Trfase_dom"/>
</dbReference>
<dbReference type="NCBIfam" id="NF007604">
    <property type="entry name" value="PRK10251.1"/>
    <property type="match status" value="1"/>
</dbReference>
<keyword evidence="6" id="KW-0808">Transferase</keyword>
<feature type="domain" description="4'-phosphopantetheinyl transferase" evidence="12">
    <location>
        <begin position="103"/>
        <end position="187"/>
    </location>
</feature>
<dbReference type="Proteomes" id="UP001205357">
    <property type="component" value="Unassembled WGS sequence"/>
</dbReference>
<evidence type="ECO:0000256" key="11">
    <source>
        <dbReference type="ARBA" id="ARBA00049191"/>
    </source>
</evidence>
<keyword evidence="15" id="KW-1185">Reference proteome</keyword>